<accession>A0ABP0L3E7</accession>
<protein>
    <recommendedName>
        <fullName evidence="2">Pyridoxamine kinase/Phosphomethylpyrimidine kinase domain-containing protein</fullName>
    </recommendedName>
</protein>
<dbReference type="Pfam" id="PF08543">
    <property type="entry name" value="Phos_pyr_kin"/>
    <property type="match status" value="1"/>
</dbReference>
<dbReference type="PANTHER" id="PTHR20858:SF17">
    <property type="entry name" value="HYDROXYMETHYLPYRIMIDINE_PHOSPHOMETHYLPYRIMIDINE KINASE THI20-RELATED"/>
    <property type="match status" value="1"/>
</dbReference>
<feature type="domain" description="Pyridoxamine kinase/Phosphomethylpyrimidine kinase" evidence="2">
    <location>
        <begin position="649"/>
        <end position="896"/>
    </location>
</feature>
<organism evidence="3 4">
    <name type="scientific">Durusdinium trenchii</name>
    <dbReference type="NCBI Taxonomy" id="1381693"/>
    <lineage>
        <taxon>Eukaryota</taxon>
        <taxon>Sar</taxon>
        <taxon>Alveolata</taxon>
        <taxon>Dinophyceae</taxon>
        <taxon>Suessiales</taxon>
        <taxon>Symbiodiniaceae</taxon>
        <taxon>Durusdinium</taxon>
    </lineage>
</organism>
<dbReference type="PANTHER" id="PTHR20858">
    <property type="entry name" value="PHOSPHOMETHYLPYRIMIDINE KINASE"/>
    <property type="match status" value="1"/>
</dbReference>
<keyword evidence="4" id="KW-1185">Reference proteome</keyword>
<feature type="region of interest" description="Disordered" evidence="1">
    <location>
        <begin position="1"/>
        <end position="23"/>
    </location>
</feature>
<gene>
    <name evidence="3" type="ORF">CCMP2556_LOCUS18786</name>
</gene>
<sequence length="910" mass="99067">MECDPGIESDGPSGKDDEGWKWEKTGEAAWAANQDISSEEDEEGFAKPKLGSRFGGEVKFMDAIGVELGKLLRERFDVRRLAMESMELATGDVKRACRLVKVARQDCGLQACKTGARGGERLWLNKVGAFGVSSAAYHWSRLMPGLGRLVYYMWGRAEMAMLVFVDDLFWLTREKGGMEKILGSIFFMVILGLPFSRKKFCGGLQLSWAGFIHIGFERWVAAAVGAGFVGNGGLKSPGSFMNFVKYGNHSQAQMCVLRGGLRKLGLSDSLPKALVEACKTQTSTVEAVLSSERLIGEELDGDVFVWGAEQGASWCKRREIRGGSLRRRLEEAQKEVEGSLLYMAELSKATKRPHHLTGEPCRTLTLRDVKDLQLPPLGDHEGLELPMWDRGHSFVGGRGVGSCLHVDQAWWSNIAKNYTGYKLVAVWSNCDVLQLKGQLFRRPLSKEQTDALRKVGLRRMENCLCESFTGIVRAHCQRLEYQLFCYNGCAAGPWRCGKEELAILDDGFDVPGGTAEKAYVEAVGKLESSGVETVMVLGLHLRLKLWISRILLQLPRSGTPSASSLSWLEFLASQRSEQLSWRLQRAFDERVECLESESPLAVSYVEMMHREYSLLAELEESSSGFDDTLPVLQIAQVVPPRVLIIAGSDSGGGAGLQADLKSCAALGAFSTTAITALTAQNTHGVQGIFPVPIDFLRQQIDSVLSDLGTDVVKTGMLATSEIVQAVADALKVARGASLVVDPVMVSTSGHTLLQEDAIQSLKEEVFPHATIITPNLPEACLLLGLKEIKTVASMEEAARQLTALGPRWVLVKGGHLQESVEEATDILCSKSSGECIHFNSKMIPKTSHTHGTGCTLASSIAAFLAKGLPVPDAVKAAKDFVSGAIAASAHLTLGSGTQGPMNHSWAHFVW</sequence>
<dbReference type="Proteomes" id="UP001642484">
    <property type="component" value="Unassembled WGS sequence"/>
</dbReference>
<evidence type="ECO:0000256" key="1">
    <source>
        <dbReference type="SAM" id="MobiDB-lite"/>
    </source>
</evidence>
<dbReference type="InterPro" id="IPR029056">
    <property type="entry name" value="Ribokinase-like"/>
</dbReference>
<name>A0ABP0L3E7_9DINO</name>
<dbReference type="NCBIfam" id="TIGR00097">
    <property type="entry name" value="HMP-P_kinase"/>
    <property type="match status" value="1"/>
</dbReference>
<reference evidence="3 4" key="1">
    <citation type="submission" date="2024-02" db="EMBL/GenBank/DDBJ databases">
        <authorList>
            <person name="Chen Y."/>
            <person name="Shah S."/>
            <person name="Dougan E. K."/>
            <person name="Thang M."/>
            <person name="Chan C."/>
        </authorList>
    </citation>
    <scope>NUCLEOTIDE SEQUENCE [LARGE SCALE GENOMIC DNA]</scope>
</reference>
<evidence type="ECO:0000259" key="2">
    <source>
        <dbReference type="Pfam" id="PF08543"/>
    </source>
</evidence>
<dbReference type="InterPro" id="IPR004399">
    <property type="entry name" value="HMP/HMP-P_kinase_dom"/>
</dbReference>
<feature type="compositionally biased region" description="Basic and acidic residues" evidence="1">
    <location>
        <begin position="13"/>
        <end position="23"/>
    </location>
</feature>
<dbReference type="Gene3D" id="3.40.1190.20">
    <property type="match status" value="1"/>
</dbReference>
<dbReference type="EMBL" id="CAXAMN010010780">
    <property type="protein sequence ID" value="CAK9032737.1"/>
    <property type="molecule type" value="Genomic_DNA"/>
</dbReference>
<comment type="caution">
    <text evidence="3">The sequence shown here is derived from an EMBL/GenBank/DDBJ whole genome shotgun (WGS) entry which is preliminary data.</text>
</comment>
<dbReference type="CDD" id="cd01169">
    <property type="entry name" value="HMPP_kinase"/>
    <property type="match status" value="1"/>
</dbReference>
<evidence type="ECO:0000313" key="3">
    <source>
        <dbReference type="EMBL" id="CAK9032737.1"/>
    </source>
</evidence>
<dbReference type="SUPFAM" id="SSF53613">
    <property type="entry name" value="Ribokinase-like"/>
    <property type="match status" value="1"/>
</dbReference>
<proteinExistence type="predicted"/>
<evidence type="ECO:0000313" key="4">
    <source>
        <dbReference type="Proteomes" id="UP001642484"/>
    </source>
</evidence>
<dbReference type="InterPro" id="IPR013749">
    <property type="entry name" value="PM/HMP-P_kinase-1"/>
</dbReference>